<comment type="caution">
    <text evidence="1">The sequence shown here is derived from an EMBL/GenBank/DDBJ whole genome shotgun (WGS) entry which is preliminary data.</text>
</comment>
<keyword evidence="2" id="KW-1185">Reference proteome</keyword>
<gene>
    <name evidence="1" type="ORF">MENTE1834_LOCUS11688</name>
</gene>
<dbReference type="EMBL" id="CAVMJV010000011">
    <property type="protein sequence ID" value="CAK5045153.1"/>
    <property type="molecule type" value="Genomic_DNA"/>
</dbReference>
<reference evidence="1" key="1">
    <citation type="submission" date="2023-11" db="EMBL/GenBank/DDBJ databases">
        <authorList>
            <person name="Poullet M."/>
        </authorList>
    </citation>
    <scope>NUCLEOTIDE SEQUENCE</scope>
    <source>
        <strain evidence="1">E1834</strain>
    </source>
</reference>
<protein>
    <submittedName>
        <fullName evidence="1">Uncharacterized protein</fullName>
    </submittedName>
</protein>
<organism evidence="1 2">
    <name type="scientific">Meloidogyne enterolobii</name>
    <name type="common">Root-knot nematode worm</name>
    <name type="synonym">Meloidogyne mayaguensis</name>
    <dbReference type="NCBI Taxonomy" id="390850"/>
    <lineage>
        <taxon>Eukaryota</taxon>
        <taxon>Metazoa</taxon>
        <taxon>Ecdysozoa</taxon>
        <taxon>Nematoda</taxon>
        <taxon>Chromadorea</taxon>
        <taxon>Rhabditida</taxon>
        <taxon>Tylenchina</taxon>
        <taxon>Tylenchomorpha</taxon>
        <taxon>Tylenchoidea</taxon>
        <taxon>Meloidogynidae</taxon>
        <taxon>Meloidogyninae</taxon>
        <taxon>Meloidogyne</taxon>
    </lineage>
</organism>
<accession>A0ACB0YFX5</accession>
<evidence type="ECO:0000313" key="2">
    <source>
        <dbReference type="Proteomes" id="UP001497535"/>
    </source>
</evidence>
<name>A0ACB0YFX5_MELEN</name>
<dbReference type="Proteomes" id="UP001497535">
    <property type="component" value="Unassembled WGS sequence"/>
</dbReference>
<sequence>MMEFEWFSAASPKTVISRCILFPFLLNLNYFLTIFPAFPFNTPTPFNLFSFKNF</sequence>
<evidence type="ECO:0000313" key="1">
    <source>
        <dbReference type="EMBL" id="CAK5045153.1"/>
    </source>
</evidence>
<proteinExistence type="predicted"/>